<protein>
    <recommendedName>
        <fullName evidence="3">Toxin-antitoxin system, toxin component</fullName>
    </recommendedName>
</protein>
<comment type="caution">
    <text evidence="1">The sequence shown here is derived from an EMBL/GenBank/DDBJ whole genome shotgun (WGS) entry which is preliminary data.</text>
</comment>
<organism evidence="1 2">
    <name type="scientific">Streptomyces xanthophaeus</name>
    <dbReference type="NCBI Taxonomy" id="67385"/>
    <lineage>
        <taxon>Bacteria</taxon>
        <taxon>Bacillati</taxon>
        <taxon>Actinomycetota</taxon>
        <taxon>Actinomycetes</taxon>
        <taxon>Kitasatosporales</taxon>
        <taxon>Streptomycetaceae</taxon>
        <taxon>Streptomyces</taxon>
    </lineage>
</organism>
<dbReference type="RefSeq" id="WP_051858811.1">
    <property type="nucleotide sequence ID" value="NZ_BNEE01000004.1"/>
</dbReference>
<gene>
    <name evidence="1" type="ORF">Sxan_08590</name>
</gene>
<evidence type="ECO:0008006" key="3">
    <source>
        <dbReference type="Google" id="ProtNLM"/>
    </source>
</evidence>
<dbReference type="OrthoDB" id="4144896at2"/>
<dbReference type="Proteomes" id="UP000600026">
    <property type="component" value="Unassembled WGS sequence"/>
</dbReference>
<proteinExistence type="predicted"/>
<dbReference type="AlphaFoldDB" id="A0A919LB24"/>
<name>A0A919LB24_9ACTN</name>
<reference evidence="1" key="1">
    <citation type="submission" date="2020-09" db="EMBL/GenBank/DDBJ databases">
        <title>Whole genome shotgun sequence of Streptomyces xanthophaeus NBRC 12829.</title>
        <authorList>
            <person name="Komaki H."/>
            <person name="Tamura T."/>
        </authorList>
    </citation>
    <scope>NUCLEOTIDE SEQUENCE</scope>
    <source>
        <strain evidence="1">NBRC 12829</strain>
    </source>
</reference>
<sequence length="193" mass="21458">MWDEMMTSRTMKRHRDELFAGALRPVDQTTHDLMRSVCAHLTETDGRPVRLLLESFPPETVSGLWIDLGDHEVVAVEKNTLPLHQMVILGHELWHRKEASLGRRDANGTEGTDGTGGSDRAVAAAARVLGDRWNLGDAVSYVSARTDYDLEEERRAERFGRLLAAKFLPFLVGARSSTPPDAMVGRIRAALGR</sequence>
<accession>A0A919LB24</accession>
<keyword evidence="2" id="KW-1185">Reference proteome</keyword>
<dbReference type="EMBL" id="BNEE01000004">
    <property type="protein sequence ID" value="GHI83495.1"/>
    <property type="molecule type" value="Genomic_DNA"/>
</dbReference>
<evidence type="ECO:0000313" key="2">
    <source>
        <dbReference type="Proteomes" id="UP000600026"/>
    </source>
</evidence>
<evidence type="ECO:0000313" key="1">
    <source>
        <dbReference type="EMBL" id="GHI83495.1"/>
    </source>
</evidence>